<accession>A0A2P2KQI9</accession>
<dbReference type="EMBL" id="GGEC01027505">
    <property type="protein sequence ID" value="MBX07989.1"/>
    <property type="molecule type" value="Transcribed_RNA"/>
</dbReference>
<dbReference type="AlphaFoldDB" id="A0A2P2KQI9"/>
<evidence type="ECO:0000313" key="1">
    <source>
        <dbReference type="EMBL" id="MBX07989.1"/>
    </source>
</evidence>
<proteinExistence type="predicted"/>
<protein>
    <submittedName>
        <fullName evidence="1">Uncharacterized protein</fullName>
    </submittedName>
</protein>
<name>A0A2P2KQI9_RHIMU</name>
<organism evidence="1">
    <name type="scientific">Rhizophora mucronata</name>
    <name type="common">Asiatic mangrove</name>
    <dbReference type="NCBI Taxonomy" id="61149"/>
    <lineage>
        <taxon>Eukaryota</taxon>
        <taxon>Viridiplantae</taxon>
        <taxon>Streptophyta</taxon>
        <taxon>Embryophyta</taxon>
        <taxon>Tracheophyta</taxon>
        <taxon>Spermatophyta</taxon>
        <taxon>Magnoliopsida</taxon>
        <taxon>eudicotyledons</taxon>
        <taxon>Gunneridae</taxon>
        <taxon>Pentapetalae</taxon>
        <taxon>rosids</taxon>
        <taxon>fabids</taxon>
        <taxon>Malpighiales</taxon>
        <taxon>Rhizophoraceae</taxon>
        <taxon>Rhizophora</taxon>
    </lineage>
</organism>
<sequence>MSLSSMEGERDLKDIFPKIHLFGPFKPTSNECFLYIVIVDCFIIFKLEIKGTIFNIS</sequence>
<reference evidence="1" key="1">
    <citation type="submission" date="2018-02" db="EMBL/GenBank/DDBJ databases">
        <title>Rhizophora mucronata_Transcriptome.</title>
        <authorList>
            <person name="Meera S.P."/>
            <person name="Sreeshan A."/>
            <person name="Augustine A."/>
        </authorList>
    </citation>
    <scope>NUCLEOTIDE SEQUENCE</scope>
    <source>
        <tissue evidence="1">Leaf</tissue>
    </source>
</reference>